<dbReference type="InterPro" id="IPR016163">
    <property type="entry name" value="Ald_DH_C"/>
</dbReference>
<dbReference type="InterPro" id="IPR016162">
    <property type="entry name" value="Ald_DH_N"/>
</dbReference>
<dbReference type="Proteomes" id="UP000005824">
    <property type="component" value="Unassembled WGS sequence"/>
</dbReference>
<evidence type="ECO:0000259" key="4">
    <source>
        <dbReference type="Pfam" id="PF00171"/>
    </source>
</evidence>
<comment type="similarity">
    <text evidence="1">Belongs to the aldehyde dehydrogenase family.</text>
</comment>
<dbReference type="InterPro" id="IPR015590">
    <property type="entry name" value="Aldehyde_DH_dom"/>
</dbReference>
<dbReference type="PANTHER" id="PTHR43720:SF2">
    <property type="entry name" value="2-AMINOMUCONIC SEMIALDEHYDE DEHYDROGENASE"/>
    <property type="match status" value="1"/>
</dbReference>
<dbReference type="STRING" id="497964.CfE428DRAFT_5035"/>
<dbReference type="GO" id="GO:0016620">
    <property type="term" value="F:oxidoreductase activity, acting on the aldehyde or oxo group of donors, NAD or NADP as acceptor"/>
    <property type="evidence" value="ECO:0007669"/>
    <property type="project" value="InterPro"/>
</dbReference>
<dbReference type="SUPFAM" id="SSF53720">
    <property type="entry name" value="ALDH-like"/>
    <property type="match status" value="1"/>
</dbReference>
<dbReference type="InterPro" id="IPR016161">
    <property type="entry name" value="Ald_DH/histidinol_DH"/>
</dbReference>
<evidence type="ECO:0000256" key="1">
    <source>
        <dbReference type="ARBA" id="ARBA00009986"/>
    </source>
</evidence>
<dbReference type="Pfam" id="PF00171">
    <property type="entry name" value="Aldedh"/>
    <property type="match status" value="1"/>
</dbReference>
<dbReference type="PANTHER" id="PTHR43720">
    <property type="entry name" value="2-AMINOMUCONIC SEMIALDEHYDE DEHYDROGENASE"/>
    <property type="match status" value="1"/>
</dbReference>
<evidence type="ECO:0000313" key="5">
    <source>
        <dbReference type="EMBL" id="EDY17518.1"/>
    </source>
</evidence>
<evidence type="ECO:0000256" key="3">
    <source>
        <dbReference type="ARBA" id="ARBA00023027"/>
    </source>
</evidence>
<dbReference type="eggNOG" id="COG1012">
    <property type="taxonomic scope" value="Bacteria"/>
</dbReference>
<keyword evidence="3" id="KW-0520">NAD</keyword>
<reference evidence="5 6" key="1">
    <citation type="journal article" date="2011" name="J. Bacteriol.">
        <title>Genome sequence of Chthoniobacter flavus Ellin428, an aerobic heterotrophic soil bacterium.</title>
        <authorList>
            <person name="Kant R."/>
            <person name="van Passel M.W."/>
            <person name="Palva A."/>
            <person name="Lucas S."/>
            <person name="Lapidus A."/>
            <person name="Glavina Del Rio T."/>
            <person name="Dalin E."/>
            <person name="Tice H."/>
            <person name="Bruce D."/>
            <person name="Goodwin L."/>
            <person name="Pitluck S."/>
            <person name="Larimer F.W."/>
            <person name="Land M.L."/>
            <person name="Hauser L."/>
            <person name="Sangwan P."/>
            <person name="de Vos W.M."/>
            <person name="Janssen P.H."/>
            <person name="Smidt H."/>
        </authorList>
    </citation>
    <scope>NUCLEOTIDE SEQUENCE [LARGE SCALE GENOMIC DNA]</scope>
    <source>
        <strain evidence="5 6">Ellin428</strain>
    </source>
</reference>
<organism evidence="5 6">
    <name type="scientific">Chthoniobacter flavus Ellin428</name>
    <dbReference type="NCBI Taxonomy" id="497964"/>
    <lineage>
        <taxon>Bacteria</taxon>
        <taxon>Pseudomonadati</taxon>
        <taxon>Verrucomicrobiota</taxon>
        <taxon>Spartobacteria</taxon>
        <taxon>Chthoniobacterales</taxon>
        <taxon>Chthoniobacteraceae</taxon>
        <taxon>Chthoniobacter</taxon>
    </lineage>
</organism>
<keyword evidence="2" id="KW-0560">Oxidoreductase</keyword>
<dbReference type="Gene3D" id="3.40.605.10">
    <property type="entry name" value="Aldehyde Dehydrogenase, Chain A, domain 1"/>
    <property type="match status" value="1"/>
</dbReference>
<dbReference type="RefSeq" id="WP_006982356.1">
    <property type="nucleotide sequence ID" value="NZ_ABVL01000019.1"/>
</dbReference>
<evidence type="ECO:0000313" key="6">
    <source>
        <dbReference type="Proteomes" id="UP000005824"/>
    </source>
</evidence>
<dbReference type="InParanoid" id="B4D7Z5"/>
<accession>B4D7Z5</accession>
<dbReference type="Gene3D" id="3.40.309.10">
    <property type="entry name" value="Aldehyde Dehydrogenase, Chain A, domain 2"/>
    <property type="match status" value="1"/>
</dbReference>
<keyword evidence="6" id="KW-1185">Reference proteome</keyword>
<dbReference type="AlphaFoldDB" id="B4D7Z5"/>
<sequence length="477" mass="52290">MQVPHLPVLRLGRNYESLDKLEIKDHRTGEVKAVVSTINAGILRKDFRKLGEARAALKKFTVSQLIEMSAKAGELFLNGTLPLGDKGHTQSAEEYIATLSATSGLPHVMVRRNMAKIHYALTHLGEILNGLSRGLDMSILDAGFGEQFGTKLSFFPTCQALGLVMPSNSPAVNSLWLPAIALKTPVVIKPGRDEPWTPFRLIQAFIAAGVPAEAFGFYPTDHEGAAEILKTCGRSLIFGDKATMAQYADNPAIQLHGPGWSKILIGEDQIENWRDYIDVMVASISDNGGRSCINASAIVVPKYAAEIADALAQKLGPIVPKKNDDPEAKLSGFANVKMADFIDAQIEDGLKTPGAVEATAKYRNGPRKVEFEGGVYLRPTIVQCDSFAHPLANKEYLCPYASVVQCPQSEMLSQIGYSLSVSAITKDEKFIEQIQAFPEIERLNIGPVSTMAISWDQPHEGNMFEFLYRRRSIERGW</sequence>
<protein>
    <recommendedName>
        <fullName evidence="4">Aldehyde dehydrogenase domain-containing protein</fullName>
    </recommendedName>
</protein>
<dbReference type="EMBL" id="ABVL01000019">
    <property type="protein sequence ID" value="EDY17518.1"/>
    <property type="molecule type" value="Genomic_DNA"/>
</dbReference>
<gene>
    <name evidence="5" type="ORF">CfE428DRAFT_5035</name>
</gene>
<comment type="caution">
    <text evidence="5">The sequence shown here is derived from an EMBL/GenBank/DDBJ whole genome shotgun (WGS) entry which is preliminary data.</text>
</comment>
<feature type="domain" description="Aldehyde dehydrogenase" evidence="4">
    <location>
        <begin position="162"/>
        <end position="434"/>
    </location>
</feature>
<name>B4D7Z5_9BACT</name>
<proteinExistence type="inferred from homology"/>
<evidence type="ECO:0000256" key="2">
    <source>
        <dbReference type="ARBA" id="ARBA00023002"/>
    </source>
</evidence>